<proteinExistence type="predicted"/>
<dbReference type="AlphaFoldDB" id="A0A0A6NYV9"/>
<dbReference type="PANTHER" id="PTHR43581">
    <property type="entry name" value="ATP/GTP PHOSPHATASE"/>
    <property type="match status" value="1"/>
</dbReference>
<reference evidence="4 5" key="1">
    <citation type="submission" date="2016-05" db="EMBL/GenBank/DDBJ databases">
        <title>Single-cell genome of chain-forming Candidatus Thiomargarita nelsonii and comparison to other large sulfur-oxidizing bacteria.</title>
        <authorList>
            <person name="Winkel M."/>
            <person name="Salman V."/>
            <person name="Woyke T."/>
            <person name="Schulz-Vogt H."/>
            <person name="Richter M."/>
            <person name="Flood B."/>
            <person name="Bailey J."/>
            <person name="Amann R."/>
            <person name="Mussmann M."/>
        </authorList>
    </citation>
    <scope>NUCLEOTIDE SEQUENCE [LARGE SCALE GENOMIC DNA]</scope>
    <source>
        <strain evidence="4 5">THI036</strain>
    </source>
</reference>
<dbReference type="InterPro" id="IPR014592">
    <property type="entry name" value="P-loop_UCP034888"/>
</dbReference>
<evidence type="ECO:0008006" key="6">
    <source>
        <dbReference type="Google" id="ProtNLM"/>
    </source>
</evidence>
<feature type="domain" description="Endonuclease GajA/Old nuclease/RecF-like AAA" evidence="2">
    <location>
        <begin position="1"/>
        <end position="106"/>
    </location>
</feature>
<name>A0A0A6NYV9_9GAMM</name>
<evidence type="ECO:0000259" key="1">
    <source>
        <dbReference type="Pfam" id="PF12476"/>
    </source>
</evidence>
<dbReference type="Pfam" id="PF12476">
    <property type="entry name" value="DUF3696"/>
    <property type="match status" value="1"/>
</dbReference>
<dbReference type="PANTHER" id="PTHR43581:SF2">
    <property type="entry name" value="EXCINUCLEASE ATPASE SUBUNIT"/>
    <property type="match status" value="1"/>
</dbReference>
<sequence length="397" mass="44533">MLNRLYLEYFKCFEKLSLPLAPLTLLSGWNSAGKSTVLQALALLHQTAKDDEWSKSLLLNGSTISLGTASDVIDKIHGRKEITIGIETDNYQCIWRMLSEDRTAYAIPFKEITLNDYITPVEKNYQIDYSEKMIAVRRLLPAASFDEFPQEVATHLSNQISKLTYLGAERLGPRETYDLVSSPSKYQTVGSQGEYTPWYLFSYADKNVTKSLQISENPPGLQRQTEAYLNYFFPGAGFVVEPIKNTNLINLSIRTSQGSEYHRPQNVGYGLTHVLPIIAACLGAEPGNAVLVENPEANLHPAAQALMGLFLARVAASGVQVILETHSDHVLNGVRRAVKDKKLSSQQVAIHFFKPRQEDKSEIISPLIDDNGNLDDWPKDFFDQFDKDAAYFAGWEF</sequence>
<keyword evidence="5" id="KW-1185">Reference proteome</keyword>
<protein>
    <recommendedName>
        <fullName evidence="6">DUF3696 domain-containing protein</fullName>
    </recommendedName>
</protein>
<organism evidence="4 5">
    <name type="scientific">Candidatus Thiomargarita nelsonii</name>
    <dbReference type="NCBI Taxonomy" id="1003181"/>
    <lineage>
        <taxon>Bacteria</taxon>
        <taxon>Pseudomonadati</taxon>
        <taxon>Pseudomonadota</taxon>
        <taxon>Gammaproteobacteria</taxon>
        <taxon>Thiotrichales</taxon>
        <taxon>Thiotrichaceae</taxon>
        <taxon>Thiomargarita</taxon>
    </lineage>
</organism>
<dbReference type="Gene3D" id="3.40.50.300">
    <property type="entry name" value="P-loop containing nucleotide triphosphate hydrolases"/>
    <property type="match status" value="1"/>
</dbReference>
<dbReference type="EMBL" id="LUTY01001598">
    <property type="protein sequence ID" value="OAD21484.1"/>
    <property type="molecule type" value="Genomic_DNA"/>
</dbReference>
<evidence type="ECO:0000313" key="4">
    <source>
        <dbReference type="EMBL" id="OAD21484.1"/>
    </source>
</evidence>
<accession>A0A0A6NYV9</accession>
<dbReference type="Pfam" id="PF13175">
    <property type="entry name" value="AAA_15"/>
    <property type="match status" value="1"/>
</dbReference>
<dbReference type="GO" id="GO:0005524">
    <property type="term" value="F:ATP binding"/>
    <property type="evidence" value="ECO:0007669"/>
    <property type="project" value="InterPro"/>
</dbReference>
<gene>
    <name evidence="4" type="ORF">THIOM_002741</name>
</gene>
<dbReference type="Pfam" id="PF13304">
    <property type="entry name" value="AAA_21"/>
    <property type="match status" value="1"/>
</dbReference>
<dbReference type="InterPro" id="IPR041685">
    <property type="entry name" value="AAA_GajA/Old/RecF-like"/>
</dbReference>
<dbReference type="InterPro" id="IPR027417">
    <property type="entry name" value="P-loop_NTPase"/>
</dbReference>
<evidence type="ECO:0000259" key="3">
    <source>
        <dbReference type="Pfam" id="PF13304"/>
    </source>
</evidence>
<dbReference type="InterPro" id="IPR022532">
    <property type="entry name" value="DUF3696"/>
</dbReference>
<dbReference type="Proteomes" id="UP000076962">
    <property type="component" value="Unassembled WGS sequence"/>
</dbReference>
<dbReference type="PATRIC" id="fig|1003181.4.peg.3745"/>
<comment type="caution">
    <text evidence="4">The sequence shown here is derived from an EMBL/GenBank/DDBJ whole genome shotgun (WGS) entry which is preliminary data.</text>
</comment>
<dbReference type="PIRSF" id="PIRSF034888">
    <property type="entry name" value="P-loop_UCP034888"/>
    <property type="match status" value="1"/>
</dbReference>
<evidence type="ECO:0000313" key="5">
    <source>
        <dbReference type="Proteomes" id="UP000076962"/>
    </source>
</evidence>
<evidence type="ECO:0000259" key="2">
    <source>
        <dbReference type="Pfam" id="PF13175"/>
    </source>
</evidence>
<dbReference type="GO" id="GO:0016887">
    <property type="term" value="F:ATP hydrolysis activity"/>
    <property type="evidence" value="ECO:0007669"/>
    <property type="project" value="InterPro"/>
</dbReference>
<dbReference type="InterPro" id="IPR003959">
    <property type="entry name" value="ATPase_AAA_core"/>
</dbReference>
<feature type="domain" description="DUF3696" evidence="1">
    <location>
        <begin position="344"/>
        <end position="389"/>
    </location>
</feature>
<dbReference type="SUPFAM" id="SSF52540">
    <property type="entry name" value="P-loop containing nucleoside triphosphate hydrolases"/>
    <property type="match status" value="1"/>
</dbReference>
<dbReference type="InterPro" id="IPR051396">
    <property type="entry name" value="Bact_Antivir_Def_Nuclease"/>
</dbReference>
<feature type="domain" description="ATPase AAA-type core" evidence="3">
    <location>
        <begin position="253"/>
        <end position="332"/>
    </location>
</feature>